<name>A0A2U3LSB3_9FIRM</name>
<organism evidence="1 2">
    <name type="scientific">Candidatus Desulfosporosinus infrequens</name>
    <dbReference type="NCBI Taxonomy" id="2043169"/>
    <lineage>
        <taxon>Bacteria</taxon>
        <taxon>Bacillati</taxon>
        <taxon>Bacillota</taxon>
        <taxon>Clostridia</taxon>
        <taxon>Eubacteriales</taxon>
        <taxon>Desulfitobacteriaceae</taxon>
        <taxon>Desulfosporosinus</taxon>
    </lineage>
</organism>
<evidence type="ECO:0000313" key="2">
    <source>
        <dbReference type="Proteomes" id="UP000238916"/>
    </source>
</evidence>
<gene>
    <name evidence="1" type="ORF">SBF1_7930002</name>
</gene>
<dbReference type="Proteomes" id="UP000238916">
    <property type="component" value="Unassembled WGS sequence"/>
</dbReference>
<dbReference type="InterPro" id="IPR058240">
    <property type="entry name" value="rSAM_sf"/>
</dbReference>
<proteinExistence type="predicted"/>
<reference evidence="2" key="1">
    <citation type="submission" date="2018-02" db="EMBL/GenBank/DDBJ databases">
        <authorList>
            <person name="Hausmann B."/>
        </authorList>
    </citation>
    <scope>NUCLEOTIDE SEQUENCE [LARGE SCALE GENOMIC DNA]</scope>
    <source>
        <strain evidence="2">Peat soil MAG SbF1</strain>
    </source>
</reference>
<dbReference type="SUPFAM" id="SSF102114">
    <property type="entry name" value="Radical SAM enzymes"/>
    <property type="match status" value="1"/>
</dbReference>
<dbReference type="EMBL" id="OMOF01000771">
    <property type="protein sequence ID" value="SPF54742.1"/>
    <property type="molecule type" value="Genomic_DNA"/>
</dbReference>
<protein>
    <recommendedName>
        <fullName evidence="3">Coproporphyrinogen III oxidase</fullName>
    </recommendedName>
</protein>
<evidence type="ECO:0000313" key="1">
    <source>
        <dbReference type="EMBL" id="SPF54742.1"/>
    </source>
</evidence>
<dbReference type="OrthoDB" id="9808022at2"/>
<accession>A0A2U3LSB3</accession>
<evidence type="ECO:0008006" key="3">
    <source>
        <dbReference type="Google" id="ProtNLM"/>
    </source>
</evidence>
<sequence>MLTELLKLIVAHKWGKYVFEPYREGDIDFALVPKEFGLYIHVPFCQKLCQFCPYNKTFYKLEQAGRYCTALSQELELYKP</sequence>
<dbReference type="AlphaFoldDB" id="A0A2U3LSB3"/>